<feature type="region of interest" description="Disordered" evidence="25">
    <location>
        <begin position="283"/>
        <end position="302"/>
    </location>
</feature>
<evidence type="ECO:0000256" key="25">
    <source>
        <dbReference type="SAM" id="MobiDB-lite"/>
    </source>
</evidence>
<evidence type="ECO:0000256" key="12">
    <source>
        <dbReference type="ARBA" id="ARBA00044891"/>
    </source>
</evidence>
<dbReference type="EMBL" id="HBGS01000136">
    <property type="protein sequence ID" value="CAD9368224.1"/>
    <property type="molecule type" value="Transcribed_RNA"/>
</dbReference>
<keyword evidence="5 26" id="KW-1133">Transmembrane helix</keyword>
<evidence type="ECO:0000256" key="13">
    <source>
        <dbReference type="ARBA" id="ARBA00044893"/>
    </source>
</evidence>
<evidence type="ECO:0000256" key="6">
    <source>
        <dbReference type="ARBA" id="ARBA00023136"/>
    </source>
</evidence>
<evidence type="ECO:0000313" key="27">
    <source>
        <dbReference type="EMBL" id="CAD9368224.1"/>
    </source>
</evidence>
<comment type="catalytic activity">
    <reaction evidence="20">
        <text>L-lysyl-glycine(out) = L-lysyl-glycine(in)</text>
        <dbReference type="Rhea" id="RHEA:79407"/>
        <dbReference type="ChEBI" id="CHEBI:191202"/>
    </reaction>
</comment>
<comment type="function">
    <text evidence="23">Lysosomal dipeptide uniporter that selectively exports lysine, arginine or histidine-containing dipeptides with a net positive charge from the lysosome lumen into the cytosol. Could play a role in a specific type of protein O-glycosylation indirectly regulating macrophages migration and tissue invasion. Also essential for liver homeostasis.</text>
</comment>
<dbReference type="GO" id="GO:0005765">
    <property type="term" value="C:lysosomal membrane"/>
    <property type="evidence" value="ECO:0007669"/>
    <property type="project" value="UniProtKB-SubCell"/>
</dbReference>
<evidence type="ECO:0000256" key="14">
    <source>
        <dbReference type="ARBA" id="ARBA00044898"/>
    </source>
</evidence>
<evidence type="ECO:0000256" key="15">
    <source>
        <dbReference type="ARBA" id="ARBA00044899"/>
    </source>
</evidence>
<evidence type="ECO:0000256" key="11">
    <source>
        <dbReference type="ARBA" id="ARBA00044884"/>
    </source>
</evidence>
<dbReference type="Pfam" id="PF07690">
    <property type="entry name" value="MFS_1"/>
    <property type="match status" value="1"/>
</dbReference>
<feature type="transmembrane region" description="Helical" evidence="26">
    <location>
        <begin position="41"/>
        <end position="60"/>
    </location>
</feature>
<comment type="catalytic activity">
    <reaction evidence="16">
        <text>L-lysyl-L-lysine(out) = L-lysyl-L-lysine(in)</text>
        <dbReference type="Rhea" id="RHEA:79403"/>
        <dbReference type="ChEBI" id="CHEBI:229956"/>
    </reaction>
</comment>
<evidence type="ECO:0000256" key="1">
    <source>
        <dbReference type="ARBA" id="ARBA00004155"/>
    </source>
</evidence>
<dbReference type="AlphaFoldDB" id="A0A7S2F290"/>
<feature type="transmembrane region" description="Helical" evidence="26">
    <location>
        <begin position="113"/>
        <end position="131"/>
    </location>
</feature>
<evidence type="ECO:0000256" key="3">
    <source>
        <dbReference type="ARBA" id="ARBA00022448"/>
    </source>
</evidence>
<comment type="catalytic activity">
    <reaction evidence="12">
        <text>L-lysyl-L-alpha-amino acid(out) = L-lysyl-L-alpha-amino acid(in)</text>
        <dbReference type="Rhea" id="RHEA:79387"/>
        <dbReference type="ChEBI" id="CHEBI:229965"/>
    </reaction>
</comment>
<comment type="catalytic activity">
    <reaction evidence="11">
        <text>L-alpha-aminoacyl-L-histidine(out) = L-alpha-aminoacyl-L-histidine(in)</text>
        <dbReference type="Rhea" id="RHEA:79375"/>
        <dbReference type="ChEBI" id="CHEBI:229967"/>
    </reaction>
</comment>
<comment type="catalytic activity">
    <reaction evidence="18">
        <text>L-histidyl-L-alpha-amino acid(out) = L-histidyl-L-alpha-amino acid(in)</text>
        <dbReference type="Rhea" id="RHEA:79379"/>
        <dbReference type="ChEBI" id="CHEBI:229964"/>
    </reaction>
</comment>
<evidence type="ECO:0000256" key="20">
    <source>
        <dbReference type="ARBA" id="ARBA00044924"/>
    </source>
</evidence>
<keyword evidence="7" id="KW-0458">Lysosome</keyword>
<dbReference type="InterPro" id="IPR011701">
    <property type="entry name" value="MFS"/>
</dbReference>
<feature type="transmembrane region" description="Helical" evidence="26">
    <location>
        <begin position="205"/>
        <end position="225"/>
    </location>
</feature>
<feature type="transmembrane region" description="Helical" evidence="26">
    <location>
        <begin position="137"/>
        <end position="158"/>
    </location>
</feature>
<feature type="transmembrane region" description="Helical" evidence="26">
    <location>
        <begin position="80"/>
        <end position="101"/>
    </location>
</feature>
<evidence type="ECO:0000256" key="22">
    <source>
        <dbReference type="ARBA" id="ARBA00045018"/>
    </source>
</evidence>
<comment type="catalytic activity">
    <reaction evidence="15">
        <text>L-arginyl-L-alpha-amino acid(out) = L-arginyl-L-alpha-amino acid(in)</text>
        <dbReference type="Rhea" id="RHEA:79371"/>
        <dbReference type="ChEBI" id="CHEBI:84315"/>
    </reaction>
</comment>
<comment type="catalytic activity">
    <reaction evidence="17">
        <text>L-arginyl-glycine(out) = L-arginyl-glycine(in)</text>
        <dbReference type="Rhea" id="RHEA:79391"/>
        <dbReference type="ChEBI" id="CHEBI:229955"/>
    </reaction>
</comment>
<evidence type="ECO:0000256" key="18">
    <source>
        <dbReference type="ARBA" id="ARBA00044912"/>
    </source>
</evidence>
<feature type="region of interest" description="Disordered" evidence="25">
    <location>
        <begin position="1"/>
        <end position="25"/>
    </location>
</feature>
<feature type="region of interest" description="Disordered" evidence="25">
    <location>
        <begin position="246"/>
        <end position="277"/>
    </location>
</feature>
<evidence type="ECO:0000256" key="9">
    <source>
        <dbReference type="ARBA" id="ARBA00044878"/>
    </source>
</evidence>
<evidence type="ECO:0000256" key="19">
    <source>
        <dbReference type="ARBA" id="ARBA00044919"/>
    </source>
</evidence>
<evidence type="ECO:0000256" key="4">
    <source>
        <dbReference type="ARBA" id="ARBA00022692"/>
    </source>
</evidence>
<evidence type="ECO:0000256" key="24">
    <source>
        <dbReference type="ARBA" id="ARBA00046376"/>
    </source>
</evidence>
<comment type="catalytic activity">
    <reaction evidence="13">
        <text>L-alpha-aminoacyl-L-lysine(out) = L-alpha-aminoacyl-L-lysine(in)</text>
        <dbReference type="Rhea" id="RHEA:79383"/>
        <dbReference type="ChEBI" id="CHEBI:229966"/>
    </reaction>
</comment>
<proteinExistence type="inferred from homology"/>
<feature type="compositionally biased region" description="Polar residues" evidence="25">
    <location>
        <begin position="11"/>
        <end position="25"/>
    </location>
</feature>
<comment type="catalytic activity">
    <reaction evidence="10">
        <text>L-alpha-aminoacyl-L-arginine(out) = L-alpha-aminoacyl-L-arginine(in)</text>
        <dbReference type="Rhea" id="RHEA:79367"/>
        <dbReference type="ChEBI" id="CHEBI:229968"/>
    </reaction>
</comment>
<comment type="catalytic activity">
    <reaction evidence="14">
        <text>L-aspartyl-L-lysine(out) = L-aspartyl-L-lysine(in)</text>
        <dbReference type="Rhea" id="RHEA:79411"/>
        <dbReference type="ChEBI" id="CHEBI:229953"/>
    </reaction>
</comment>
<comment type="catalytic activity">
    <reaction evidence="8">
        <text>L-lysyl-L-alanine(out) = L-lysyl-L-alanine(in)</text>
        <dbReference type="Rhea" id="RHEA:79399"/>
        <dbReference type="ChEBI" id="CHEBI:229954"/>
    </reaction>
</comment>
<feature type="transmembrane region" description="Helical" evidence="26">
    <location>
        <begin position="170"/>
        <end position="193"/>
    </location>
</feature>
<evidence type="ECO:0000256" key="21">
    <source>
        <dbReference type="ARBA" id="ARBA00044985"/>
    </source>
</evidence>
<dbReference type="GO" id="GO:0022857">
    <property type="term" value="F:transmembrane transporter activity"/>
    <property type="evidence" value="ECO:0007669"/>
    <property type="project" value="InterPro"/>
</dbReference>
<dbReference type="SUPFAM" id="SSF103473">
    <property type="entry name" value="MFS general substrate transporter"/>
    <property type="match status" value="1"/>
</dbReference>
<reference evidence="27" key="1">
    <citation type="submission" date="2021-01" db="EMBL/GenBank/DDBJ databases">
        <authorList>
            <person name="Corre E."/>
            <person name="Pelletier E."/>
            <person name="Niang G."/>
            <person name="Scheremetjew M."/>
            <person name="Finn R."/>
            <person name="Kale V."/>
            <person name="Holt S."/>
            <person name="Cochrane G."/>
            <person name="Meng A."/>
            <person name="Brown T."/>
            <person name="Cohen L."/>
        </authorList>
    </citation>
    <scope>NUCLEOTIDE SEQUENCE</scope>
    <source>
        <strain evidence="27">CCMP1381</strain>
    </source>
</reference>
<evidence type="ECO:0000256" key="10">
    <source>
        <dbReference type="ARBA" id="ARBA00044881"/>
    </source>
</evidence>
<evidence type="ECO:0000256" key="8">
    <source>
        <dbReference type="ARBA" id="ARBA00044876"/>
    </source>
</evidence>
<feature type="compositionally biased region" description="Polar residues" evidence="25">
    <location>
        <begin position="283"/>
        <end position="294"/>
    </location>
</feature>
<sequence>MRGRGGFSPLPSRSPSSGTARIQSTPPLSVAASSRKPITSIFTWGFVYLILHCMLVYGAILPFNNISSALLHARLSPEKVQYIGAIQGIPFTVSAFLTPIIGNLVDHFGKRQLWMLCSSLLLAVAHFILTFSSVSPIPSFVCIGLAYSVVAGVIWPSVPCVVDPEFKGLGFGLLTSLQNVTLCLTPLVIAYLLEAYGKDNFRYPELFMASLSLCAALMSLLLWWWDAQNGKNLWYAKSKSLPLATPEIQRRSPGQRRKKDNERSPLLSQAASLPGMPAFTVKRNVQPTDDTSSEPPRVRVQI</sequence>
<dbReference type="InterPro" id="IPR052187">
    <property type="entry name" value="MFSD1"/>
</dbReference>
<accession>A0A7S2F290</accession>
<dbReference type="PANTHER" id="PTHR23512">
    <property type="entry name" value="MAJOR FACILITATOR SUPERFAMILY DOMAIN-CONTAINING PROTEIN 1"/>
    <property type="match status" value="1"/>
</dbReference>
<comment type="similarity">
    <text evidence="2">Belongs to the major facilitator superfamily.</text>
</comment>
<evidence type="ECO:0000256" key="26">
    <source>
        <dbReference type="SAM" id="Phobius"/>
    </source>
</evidence>
<evidence type="ECO:0000256" key="17">
    <source>
        <dbReference type="ARBA" id="ARBA00044903"/>
    </source>
</evidence>
<comment type="subunit">
    <text evidence="24">Homodimer. Interacts with lysosomal protein GLMP (via lumenal domain); the interaction starts while both proteins are still in the endoplasmic reticulum and is required for stabilization of MFSD1 in lysosomes but has no direct effect on its targeting to lysosomes or transporter activity.</text>
</comment>
<gene>
    <name evidence="27" type="ORF">DSPE1174_LOCUS69</name>
</gene>
<comment type="catalytic activity">
    <reaction evidence="19">
        <text>L-alanyl-L-lysine(out) = L-alanyl-L-lysine(in)</text>
        <dbReference type="Rhea" id="RHEA:79415"/>
        <dbReference type="ChEBI" id="CHEBI:192470"/>
    </reaction>
</comment>
<name>A0A7S2F290_9STRA</name>
<organism evidence="27">
    <name type="scientific">Octactis speculum</name>
    <dbReference type="NCBI Taxonomy" id="3111310"/>
    <lineage>
        <taxon>Eukaryota</taxon>
        <taxon>Sar</taxon>
        <taxon>Stramenopiles</taxon>
        <taxon>Ochrophyta</taxon>
        <taxon>Dictyochophyceae</taxon>
        <taxon>Dictyochales</taxon>
        <taxon>Dictyochaceae</taxon>
        <taxon>Octactis</taxon>
    </lineage>
</organism>
<evidence type="ECO:0000256" key="23">
    <source>
        <dbReference type="ARBA" id="ARBA00045709"/>
    </source>
</evidence>
<protein>
    <recommendedName>
        <fullName evidence="21">Lysosomal dipeptide transporter MFSD1</fullName>
    </recommendedName>
    <alternativeName>
        <fullName evidence="22">Major facilitator superfamily domain-containing protein 1</fullName>
    </alternativeName>
</protein>
<comment type="catalytic activity">
    <reaction evidence="9">
        <text>L-histidyl-glycine(out) = L-histidyl-glycine(in)</text>
        <dbReference type="Rhea" id="RHEA:79395"/>
        <dbReference type="ChEBI" id="CHEBI:229957"/>
    </reaction>
</comment>
<keyword evidence="6 26" id="KW-0472">Membrane</keyword>
<keyword evidence="3" id="KW-0813">Transport</keyword>
<dbReference type="Gene3D" id="1.20.1250.20">
    <property type="entry name" value="MFS general substrate transporter like domains"/>
    <property type="match status" value="1"/>
</dbReference>
<evidence type="ECO:0000256" key="5">
    <source>
        <dbReference type="ARBA" id="ARBA00022989"/>
    </source>
</evidence>
<keyword evidence="4 26" id="KW-0812">Transmembrane</keyword>
<evidence type="ECO:0000256" key="2">
    <source>
        <dbReference type="ARBA" id="ARBA00008335"/>
    </source>
</evidence>
<comment type="subcellular location">
    <subcellularLocation>
        <location evidence="1">Lysosome membrane</location>
        <topology evidence="1">Multi-pass membrane protein</topology>
    </subcellularLocation>
</comment>
<dbReference type="InterPro" id="IPR036259">
    <property type="entry name" value="MFS_trans_sf"/>
</dbReference>
<evidence type="ECO:0000256" key="16">
    <source>
        <dbReference type="ARBA" id="ARBA00044900"/>
    </source>
</evidence>
<evidence type="ECO:0000256" key="7">
    <source>
        <dbReference type="ARBA" id="ARBA00023228"/>
    </source>
</evidence>
<dbReference type="PANTHER" id="PTHR23512:SF3">
    <property type="entry name" value="MAJOR FACILITATOR SUPERFAMILY DOMAIN-CONTAINING PROTEIN 1"/>
    <property type="match status" value="1"/>
</dbReference>